<accession>A0A2K3KH32</accession>
<feature type="non-terminal residue" evidence="1">
    <location>
        <position position="1"/>
    </location>
</feature>
<comment type="caution">
    <text evidence="1">The sequence shown here is derived from an EMBL/GenBank/DDBJ whole genome shotgun (WGS) entry which is preliminary data.</text>
</comment>
<proteinExistence type="predicted"/>
<dbReference type="AlphaFoldDB" id="A0A2K3KH32"/>
<reference evidence="1 2" key="2">
    <citation type="journal article" date="2017" name="Front. Plant Sci.">
        <title>Gene Classification and Mining of Molecular Markers Useful in Red Clover (Trifolium pratense) Breeding.</title>
        <authorList>
            <person name="Istvanek J."/>
            <person name="Dluhosova J."/>
            <person name="Dluhos P."/>
            <person name="Patkova L."/>
            <person name="Nedelnik J."/>
            <person name="Repkova J."/>
        </authorList>
    </citation>
    <scope>NUCLEOTIDE SEQUENCE [LARGE SCALE GENOMIC DNA]</scope>
    <source>
        <strain evidence="2">cv. Tatra</strain>
        <tissue evidence="1">Young leaves</tissue>
    </source>
</reference>
<gene>
    <name evidence="1" type="ORF">L195_g062684</name>
</gene>
<reference evidence="1 2" key="1">
    <citation type="journal article" date="2014" name="Am. J. Bot.">
        <title>Genome assembly and annotation for red clover (Trifolium pratense; Fabaceae).</title>
        <authorList>
            <person name="Istvanek J."/>
            <person name="Jaros M."/>
            <person name="Krenek A."/>
            <person name="Repkova J."/>
        </authorList>
    </citation>
    <scope>NUCLEOTIDE SEQUENCE [LARGE SCALE GENOMIC DNA]</scope>
    <source>
        <strain evidence="2">cv. Tatra</strain>
        <tissue evidence="1">Young leaves</tissue>
    </source>
</reference>
<organism evidence="1 2">
    <name type="scientific">Trifolium pratense</name>
    <name type="common">Red clover</name>
    <dbReference type="NCBI Taxonomy" id="57577"/>
    <lineage>
        <taxon>Eukaryota</taxon>
        <taxon>Viridiplantae</taxon>
        <taxon>Streptophyta</taxon>
        <taxon>Embryophyta</taxon>
        <taxon>Tracheophyta</taxon>
        <taxon>Spermatophyta</taxon>
        <taxon>Magnoliopsida</taxon>
        <taxon>eudicotyledons</taxon>
        <taxon>Gunneridae</taxon>
        <taxon>Pentapetalae</taxon>
        <taxon>rosids</taxon>
        <taxon>fabids</taxon>
        <taxon>Fabales</taxon>
        <taxon>Fabaceae</taxon>
        <taxon>Papilionoideae</taxon>
        <taxon>50 kb inversion clade</taxon>
        <taxon>NPAAA clade</taxon>
        <taxon>Hologalegina</taxon>
        <taxon>IRL clade</taxon>
        <taxon>Trifolieae</taxon>
        <taxon>Trifolium</taxon>
    </lineage>
</organism>
<dbReference type="Proteomes" id="UP000236291">
    <property type="component" value="Unassembled WGS sequence"/>
</dbReference>
<protein>
    <submittedName>
        <fullName evidence="1">Uncharacterized protein</fullName>
    </submittedName>
</protein>
<name>A0A2K3KH32_TRIPR</name>
<evidence type="ECO:0000313" key="2">
    <source>
        <dbReference type="Proteomes" id="UP000236291"/>
    </source>
</evidence>
<sequence length="41" mass="4768">RVKSSFVQKLNRHTSSFVGQDQTFLISVVEDNEYHVSFKLP</sequence>
<dbReference type="EMBL" id="ASHM01182494">
    <property type="protein sequence ID" value="PNX65604.1"/>
    <property type="molecule type" value="Genomic_DNA"/>
</dbReference>
<evidence type="ECO:0000313" key="1">
    <source>
        <dbReference type="EMBL" id="PNX65604.1"/>
    </source>
</evidence>